<sequence length="321" mass="36106">MENTPKISIIVPVYNAEKEITRCVESILGQSYTNFELLLVDDGSKDSSLSLCKSFAEKDNRINVFHKKNGGANSARAFGVREAGGEYINFVDADDYIPSTSLSTLVSIATTDQLDIVQCARKFLPVGGEKETFSFFPQTGVFDSEQFISFLFAAKCNGGPVGSLYRREIFGEETFHLDNDVVLGEDFYMNLCLGIKAKRIGLNNSLVYVYIENESSATHNYEFVSVLPLKHQLESVRRILEENHLFQKFSHAYYANAIFTLSSACFHNSDLLQSDFVKQVGREGAKYAIGIKEKMLCKMLQYPILFPMFNAANKIRQQLMS</sequence>
<dbReference type="CDD" id="cd00761">
    <property type="entry name" value="Glyco_tranf_GTA_type"/>
    <property type="match status" value="1"/>
</dbReference>
<dbReference type="OrthoDB" id="6307329at2"/>
<keyword evidence="5" id="KW-1185">Reference proteome</keyword>
<dbReference type="InterPro" id="IPR001173">
    <property type="entry name" value="Glyco_trans_2-like"/>
</dbReference>
<dbReference type="EMBL" id="ACKS01000060">
    <property type="protein sequence ID" value="EFA44172.1"/>
    <property type="molecule type" value="Genomic_DNA"/>
</dbReference>
<evidence type="ECO:0000256" key="2">
    <source>
        <dbReference type="ARBA" id="ARBA00022679"/>
    </source>
</evidence>
<comment type="caution">
    <text evidence="4">The sequence shown here is derived from an EMBL/GenBank/DDBJ whole genome shotgun (WGS) entry which is preliminary data.</text>
</comment>
<evidence type="ECO:0000259" key="3">
    <source>
        <dbReference type="Pfam" id="PF00535"/>
    </source>
</evidence>
<keyword evidence="2 4" id="KW-0808">Transferase</keyword>
<dbReference type="EC" id="2.4.-.-" evidence="4"/>
<dbReference type="Gene3D" id="3.90.550.10">
    <property type="entry name" value="Spore Coat Polysaccharide Biosynthesis Protein SpsA, Chain A"/>
    <property type="match status" value="1"/>
</dbReference>
<dbReference type="RefSeq" id="WP_007173524.1">
    <property type="nucleotide sequence ID" value="NZ_GG704780.1"/>
</dbReference>
<organism evidence="4 5">
    <name type="scientific">Hallella bergensis DSM 17361</name>
    <dbReference type="NCBI Taxonomy" id="585502"/>
    <lineage>
        <taxon>Bacteria</taxon>
        <taxon>Pseudomonadati</taxon>
        <taxon>Bacteroidota</taxon>
        <taxon>Bacteroidia</taxon>
        <taxon>Bacteroidales</taxon>
        <taxon>Prevotellaceae</taxon>
        <taxon>Hallella</taxon>
    </lineage>
</organism>
<dbReference type="GO" id="GO:0016758">
    <property type="term" value="F:hexosyltransferase activity"/>
    <property type="evidence" value="ECO:0007669"/>
    <property type="project" value="UniProtKB-ARBA"/>
</dbReference>
<keyword evidence="1 4" id="KW-0328">Glycosyltransferase</keyword>
<evidence type="ECO:0000313" key="5">
    <source>
        <dbReference type="Proteomes" id="UP000003160"/>
    </source>
</evidence>
<accession>D1PWT5</accession>
<dbReference type="SUPFAM" id="SSF53448">
    <property type="entry name" value="Nucleotide-diphospho-sugar transferases"/>
    <property type="match status" value="1"/>
</dbReference>
<dbReference type="Proteomes" id="UP000003160">
    <property type="component" value="Unassembled WGS sequence"/>
</dbReference>
<dbReference type="HOGENOM" id="CLU_025996_25_1_10"/>
<dbReference type="AlphaFoldDB" id="D1PWT5"/>
<protein>
    <submittedName>
        <fullName evidence="4">Glycosyltransferase, group 2 family protein</fullName>
        <ecNumber evidence="4">2.4.-.-</ecNumber>
    </submittedName>
</protein>
<dbReference type="PANTHER" id="PTHR22916">
    <property type="entry name" value="GLYCOSYLTRANSFERASE"/>
    <property type="match status" value="1"/>
</dbReference>
<reference evidence="4 5" key="1">
    <citation type="submission" date="2009-10" db="EMBL/GenBank/DDBJ databases">
        <authorList>
            <person name="Qin X."/>
            <person name="Bachman B."/>
            <person name="Battles P."/>
            <person name="Bell A."/>
            <person name="Bess C."/>
            <person name="Bickham C."/>
            <person name="Chaboub L."/>
            <person name="Chen D."/>
            <person name="Coyle M."/>
            <person name="Deiros D.R."/>
            <person name="Dinh H."/>
            <person name="Forbes L."/>
            <person name="Fowler G."/>
            <person name="Francisco L."/>
            <person name="Fu Q."/>
            <person name="Gubbala S."/>
            <person name="Hale W."/>
            <person name="Han Y."/>
            <person name="Hemphill L."/>
            <person name="Highlander S.K."/>
            <person name="Hirani K."/>
            <person name="Hogues M."/>
            <person name="Jackson L."/>
            <person name="Jakkamsetti A."/>
            <person name="Javaid M."/>
            <person name="Jiang H."/>
            <person name="Korchina V."/>
            <person name="Kovar C."/>
            <person name="Lara F."/>
            <person name="Lee S."/>
            <person name="Mata R."/>
            <person name="Mathew T."/>
            <person name="Moen C."/>
            <person name="Morales K."/>
            <person name="Munidasa M."/>
            <person name="Nazareth L."/>
            <person name="Ngo R."/>
            <person name="Nguyen L."/>
            <person name="Okwuonu G."/>
            <person name="Ongeri F."/>
            <person name="Patil S."/>
            <person name="Petrosino J."/>
            <person name="Pham C."/>
            <person name="Pham P."/>
            <person name="Pu L.-L."/>
            <person name="Puazo M."/>
            <person name="Raj R."/>
            <person name="Reid J."/>
            <person name="Rouhana J."/>
            <person name="Saada N."/>
            <person name="Shang Y."/>
            <person name="Simmons D."/>
            <person name="Thornton R."/>
            <person name="Warren J."/>
            <person name="Weissenberger G."/>
            <person name="Zhang J."/>
            <person name="Zhang L."/>
            <person name="Zhou C."/>
            <person name="Zhu D."/>
            <person name="Muzny D."/>
            <person name="Worley K."/>
            <person name="Gibbs R."/>
        </authorList>
    </citation>
    <scope>NUCLEOTIDE SEQUENCE [LARGE SCALE GENOMIC DNA]</scope>
    <source>
        <strain evidence="4 5">DSM 17361</strain>
    </source>
</reference>
<dbReference type="eggNOG" id="COG1216">
    <property type="taxonomic scope" value="Bacteria"/>
</dbReference>
<dbReference type="PANTHER" id="PTHR22916:SF51">
    <property type="entry name" value="GLYCOSYLTRANSFERASE EPSH-RELATED"/>
    <property type="match status" value="1"/>
</dbReference>
<evidence type="ECO:0000313" key="4">
    <source>
        <dbReference type="EMBL" id="EFA44172.1"/>
    </source>
</evidence>
<dbReference type="InterPro" id="IPR029044">
    <property type="entry name" value="Nucleotide-diphossugar_trans"/>
</dbReference>
<name>D1PWT5_9BACT</name>
<dbReference type="Pfam" id="PF00535">
    <property type="entry name" value="Glycos_transf_2"/>
    <property type="match status" value="1"/>
</dbReference>
<evidence type="ECO:0000256" key="1">
    <source>
        <dbReference type="ARBA" id="ARBA00022676"/>
    </source>
</evidence>
<feature type="domain" description="Glycosyltransferase 2-like" evidence="3">
    <location>
        <begin position="8"/>
        <end position="125"/>
    </location>
</feature>
<proteinExistence type="predicted"/>
<gene>
    <name evidence="4" type="primary">epsI</name>
    <name evidence="4" type="ORF">HMPREF0645_1420</name>
</gene>